<evidence type="ECO:0000256" key="9">
    <source>
        <dbReference type="ARBA" id="ARBA00023146"/>
    </source>
</evidence>
<keyword evidence="6" id="KW-0547">Nucleotide-binding</keyword>
<dbReference type="GO" id="GO:0005829">
    <property type="term" value="C:cytosol"/>
    <property type="evidence" value="ECO:0007669"/>
    <property type="project" value="TreeGrafter"/>
</dbReference>
<feature type="domain" description="Aminoacyl-transfer RNA synthetases class-II family profile" evidence="13">
    <location>
        <begin position="104"/>
        <end position="401"/>
    </location>
</feature>
<dbReference type="InterPro" id="IPR045864">
    <property type="entry name" value="aa-tRNA-synth_II/BPL/LPL"/>
</dbReference>
<dbReference type="PROSITE" id="PS50862">
    <property type="entry name" value="AA_TRNA_LIGASE_II"/>
    <property type="match status" value="1"/>
</dbReference>
<keyword evidence="9" id="KW-0030">Aminoacyl-tRNA synthetase</keyword>
<protein>
    <recommendedName>
        <fullName evidence="12">Probable aspartate--tRNA ligase, cytoplasmic</fullName>
        <ecNumber evidence="3">6.1.1.12</ecNumber>
    </recommendedName>
    <alternativeName>
        <fullName evidence="10">Aspartyl-tRNA synthetase</fullName>
    </alternativeName>
</protein>
<dbReference type="AlphaFoldDB" id="A0A098VNU5"/>
<keyword evidence="7" id="KW-0067">ATP-binding</keyword>
<dbReference type="Proteomes" id="UP000029725">
    <property type="component" value="Unassembled WGS sequence"/>
</dbReference>
<evidence type="ECO:0000259" key="13">
    <source>
        <dbReference type="PROSITE" id="PS50862"/>
    </source>
</evidence>
<keyword evidence="5 14" id="KW-0436">Ligase</keyword>
<evidence type="ECO:0000256" key="12">
    <source>
        <dbReference type="ARBA" id="ARBA00070516"/>
    </source>
</evidence>
<dbReference type="GeneID" id="25260477"/>
<dbReference type="GO" id="GO:0003723">
    <property type="term" value="F:RNA binding"/>
    <property type="evidence" value="ECO:0007669"/>
    <property type="project" value="TreeGrafter"/>
</dbReference>
<keyword evidence="4" id="KW-0963">Cytoplasm</keyword>
<keyword evidence="15" id="KW-1185">Reference proteome</keyword>
<dbReference type="GO" id="GO:0017101">
    <property type="term" value="C:aminoacyl-tRNA synthetase multienzyme complex"/>
    <property type="evidence" value="ECO:0007669"/>
    <property type="project" value="TreeGrafter"/>
</dbReference>
<evidence type="ECO:0000256" key="10">
    <source>
        <dbReference type="ARBA" id="ARBA00033155"/>
    </source>
</evidence>
<evidence type="ECO:0000256" key="5">
    <source>
        <dbReference type="ARBA" id="ARBA00022598"/>
    </source>
</evidence>
<evidence type="ECO:0000313" key="15">
    <source>
        <dbReference type="Proteomes" id="UP000029725"/>
    </source>
</evidence>
<comment type="subcellular location">
    <subcellularLocation>
        <location evidence="1">Cytoplasm</location>
    </subcellularLocation>
</comment>
<dbReference type="PANTHER" id="PTHR43450:SF1">
    <property type="entry name" value="ASPARTATE--TRNA LIGASE, CYTOPLASMIC"/>
    <property type="match status" value="1"/>
</dbReference>
<dbReference type="InterPro" id="IPR006195">
    <property type="entry name" value="aa-tRNA-synth_II"/>
</dbReference>
<evidence type="ECO:0000256" key="8">
    <source>
        <dbReference type="ARBA" id="ARBA00022917"/>
    </source>
</evidence>
<evidence type="ECO:0000256" key="11">
    <source>
        <dbReference type="ARBA" id="ARBA00047904"/>
    </source>
</evidence>
<evidence type="ECO:0000313" key="14">
    <source>
        <dbReference type="EMBL" id="KGG50640.1"/>
    </source>
</evidence>
<comment type="catalytic activity">
    <reaction evidence="11">
        <text>tRNA(Asp) + L-aspartate + ATP = L-aspartyl-tRNA(Asp) + AMP + diphosphate</text>
        <dbReference type="Rhea" id="RHEA:19649"/>
        <dbReference type="Rhea" id="RHEA-COMP:9660"/>
        <dbReference type="Rhea" id="RHEA-COMP:9678"/>
        <dbReference type="ChEBI" id="CHEBI:29991"/>
        <dbReference type="ChEBI" id="CHEBI:30616"/>
        <dbReference type="ChEBI" id="CHEBI:33019"/>
        <dbReference type="ChEBI" id="CHEBI:78442"/>
        <dbReference type="ChEBI" id="CHEBI:78516"/>
        <dbReference type="ChEBI" id="CHEBI:456215"/>
        <dbReference type="EC" id="6.1.1.12"/>
    </reaction>
</comment>
<evidence type="ECO:0000256" key="2">
    <source>
        <dbReference type="ARBA" id="ARBA00005312"/>
    </source>
</evidence>
<reference evidence="14 15" key="1">
    <citation type="submission" date="2014-04" db="EMBL/GenBank/DDBJ databases">
        <title>A new species of microsporidia sheds light on the evolution of extreme parasitism.</title>
        <authorList>
            <person name="Haag K.L."/>
            <person name="James T.Y."/>
            <person name="Larsson R."/>
            <person name="Schaer T.M."/>
            <person name="Refardt D."/>
            <person name="Pombert J.-F."/>
            <person name="Ebert D."/>
        </authorList>
    </citation>
    <scope>NUCLEOTIDE SEQUENCE [LARGE SCALE GENOMIC DNA]</scope>
    <source>
        <strain evidence="14 15">UGP3</strain>
        <tissue evidence="14">Spores</tissue>
    </source>
</reference>
<gene>
    <name evidence="14" type="ORF">DI09_60p70</name>
</gene>
<dbReference type="EMBL" id="JMKJ01000566">
    <property type="protein sequence ID" value="KGG50640.1"/>
    <property type="molecule type" value="Genomic_DNA"/>
</dbReference>
<sequence>MFCSKLQPRPKKPSITCWKSCAYFSKIPYYNISDISSLEGFSGSLKVRGRVHRIRDIELYVDKLGLVSSASTPIPIDAEKTSLEHRLDHRVVDLRLDFSNSLIFRILSDVEWSIVSWLRSQSFCQIHTPKILHGSSEGGSAFFPVSYFEKPACLAQSPQLYKQMAICGDFKRVFEVGPIFRAEPSNTHRHLTEFTGIDVEMELNDGYSSFLSFVSQFLIFIASEISSLPLYDSIVRASTVEPLQVPTIPIVPFKEARQLLNEANACNFDGFSDFSFAEEKQLGKIVRQKYHTDVFILDQFPACIRPFYSMPSEDNRYCNAFDVLIRGEEVISGSQRIHCRDSLVERASDGDSNFLDANSLGAYLDAFKWGVPPHAGFGLGLERLVMQILGLNDIRRASMFPRDPKRILP</sequence>
<dbReference type="InterPro" id="IPR004523">
    <property type="entry name" value="Asp-tRNA_synthase_2"/>
</dbReference>
<dbReference type="GO" id="GO:0006422">
    <property type="term" value="P:aspartyl-tRNA aminoacylation"/>
    <property type="evidence" value="ECO:0007669"/>
    <property type="project" value="InterPro"/>
</dbReference>
<evidence type="ECO:0000256" key="4">
    <source>
        <dbReference type="ARBA" id="ARBA00022490"/>
    </source>
</evidence>
<name>A0A098VNU5_9MICR</name>
<dbReference type="HOGENOM" id="CLU_004553_2_1_1"/>
<evidence type="ECO:0000256" key="3">
    <source>
        <dbReference type="ARBA" id="ARBA00012841"/>
    </source>
</evidence>
<evidence type="ECO:0000256" key="1">
    <source>
        <dbReference type="ARBA" id="ARBA00004496"/>
    </source>
</evidence>
<accession>A0A098VNU5</accession>
<dbReference type="PRINTS" id="PR01042">
    <property type="entry name" value="TRNASYNTHASP"/>
</dbReference>
<dbReference type="GO" id="GO:0004815">
    <property type="term" value="F:aspartate-tRNA ligase activity"/>
    <property type="evidence" value="ECO:0007669"/>
    <property type="project" value="UniProtKB-EC"/>
</dbReference>
<dbReference type="EC" id="6.1.1.12" evidence="3"/>
<dbReference type="InterPro" id="IPR004364">
    <property type="entry name" value="Aa-tRNA-synt_II"/>
</dbReference>
<dbReference type="FunFam" id="3.30.930.10:FF:000038">
    <property type="entry name" value="Aspartate--tRNA ligase"/>
    <property type="match status" value="1"/>
</dbReference>
<dbReference type="SUPFAM" id="SSF55681">
    <property type="entry name" value="Class II aaRS and biotin synthetases"/>
    <property type="match status" value="1"/>
</dbReference>
<dbReference type="VEuPathDB" id="MicrosporidiaDB:DI09_60p70"/>
<keyword evidence="8" id="KW-0648">Protein biosynthesis</keyword>
<dbReference type="RefSeq" id="XP_013237084.1">
    <property type="nucleotide sequence ID" value="XM_013381630.1"/>
</dbReference>
<comment type="similarity">
    <text evidence="2">Belongs to the class-II aminoacyl-tRNA synthetase family. Type 2 subfamily.</text>
</comment>
<dbReference type="OrthoDB" id="372395at2759"/>
<proteinExistence type="inferred from homology"/>
<dbReference type="PANTHER" id="PTHR43450">
    <property type="entry name" value="ASPARTYL-TRNA SYNTHETASE"/>
    <property type="match status" value="1"/>
</dbReference>
<evidence type="ECO:0000256" key="7">
    <source>
        <dbReference type="ARBA" id="ARBA00022840"/>
    </source>
</evidence>
<comment type="caution">
    <text evidence="14">The sequence shown here is derived from an EMBL/GenBank/DDBJ whole genome shotgun (WGS) entry which is preliminary data.</text>
</comment>
<dbReference type="Pfam" id="PF00152">
    <property type="entry name" value="tRNA-synt_2"/>
    <property type="match status" value="1"/>
</dbReference>
<dbReference type="GO" id="GO:0005524">
    <property type="term" value="F:ATP binding"/>
    <property type="evidence" value="ECO:0007669"/>
    <property type="project" value="UniProtKB-KW"/>
</dbReference>
<dbReference type="Gene3D" id="3.30.930.10">
    <property type="entry name" value="Bira Bifunctional Protein, Domain 2"/>
    <property type="match status" value="1"/>
</dbReference>
<organism evidence="14 15">
    <name type="scientific">Mitosporidium daphniae</name>
    <dbReference type="NCBI Taxonomy" id="1485682"/>
    <lineage>
        <taxon>Eukaryota</taxon>
        <taxon>Fungi</taxon>
        <taxon>Fungi incertae sedis</taxon>
        <taxon>Microsporidia</taxon>
        <taxon>Mitosporidium</taxon>
    </lineage>
</organism>
<dbReference type="InterPro" id="IPR002312">
    <property type="entry name" value="Asp/Asn-tRNA-synth_IIb"/>
</dbReference>
<evidence type="ECO:0000256" key="6">
    <source>
        <dbReference type="ARBA" id="ARBA00022741"/>
    </source>
</evidence>